<dbReference type="InterPro" id="IPR006153">
    <property type="entry name" value="Cation/H_exchanger_TM"/>
</dbReference>
<evidence type="ECO:0000259" key="9">
    <source>
        <dbReference type="Pfam" id="PF00999"/>
    </source>
</evidence>
<evidence type="ECO:0000256" key="5">
    <source>
        <dbReference type="ARBA" id="ARBA00022989"/>
    </source>
</evidence>
<evidence type="ECO:0000256" key="4">
    <source>
        <dbReference type="ARBA" id="ARBA00022692"/>
    </source>
</evidence>
<dbReference type="PANTHER" id="PTHR32507:SF7">
    <property type="entry name" value="K(+)_H(+) ANTIPORTER NHAP2"/>
    <property type="match status" value="1"/>
</dbReference>
<evidence type="ECO:0000256" key="7">
    <source>
        <dbReference type="ARBA" id="ARBA00023136"/>
    </source>
</evidence>
<keyword evidence="2" id="KW-0813">Transport</keyword>
<dbReference type="EMBL" id="JBHTRV010000063">
    <property type="protein sequence ID" value="MFE5985736.1"/>
    <property type="molecule type" value="Genomic_DNA"/>
</dbReference>
<dbReference type="Proteomes" id="UP001600424">
    <property type="component" value="Unassembled WGS sequence"/>
</dbReference>
<name>A0ABW6J728_STRWE</name>
<dbReference type="Pfam" id="PF00999">
    <property type="entry name" value="Na_H_Exchanger"/>
    <property type="match status" value="1"/>
</dbReference>
<evidence type="ECO:0000256" key="8">
    <source>
        <dbReference type="SAM" id="Phobius"/>
    </source>
</evidence>
<reference evidence="10 11" key="1">
    <citation type="submission" date="2024-09" db="EMBL/GenBank/DDBJ databases">
        <title>The Natural Products Discovery Center: Release of the First 8490 Sequenced Strains for Exploring Actinobacteria Biosynthetic Diversity.</title>
        <authorList>
            <person name="Kalkreuter E."/>
            <person name="Kautsar S.A."/>
            <person name="Yang D."/>
            <person name="Bader C.D."/>
            <person name="Teijaro C.N."/>
            <person name="Fluegel L."/>
            <person name="Davis C.M."/>
            <person name="Simpson J.R."/>
            <person name="Lauterbach L."/>
            <person name="Steele A.D."/>
            <person name="Gui C."/>
            <person name="Meng S."/>
            <person name="Li G."/>
            <person name="Viehrig K."/>
            <person name="Ye F."/>
            <person name="Su P."/>
            <person name="Kiefer A.F."/>
            <person name="Nichols A."/>
            <person name="Cepeda A.J."/>
            <person name="Yan W."/>
            <person name="Fan B."/>
            <person name="Jiang Y."/>
            <person name="Adhikari A."/>
            <person name="Zheng C.-J."/>
            <person name="Schuster L."/>
            <person name="Cowan T.M."/>
            <person name="Smanski M.J."/>
            <person name="Chevrette M.G."/>
            <person name="De Carvalho L.P.S."/>
            <person name="Shen B."/>
        </authorList>
    </citation>
    <scope>NUCLEOTIDE SEQUENCE [LARGE SCALE GENOMIC DNA]</scope>
    <source>
        <strain evidence="10 11">NPDC056472</strain>
    </source>
</reference>
<gene>
    <name evidence="10" type="ORF">ACFQ63_39450</name>
</gene>
<evidence type="ECO:0000313" key="10">
    <source>
        <dbReference type="EMBL" id="MFE5985736.1"/>
    </source>
</evidence>
<evidence type="ECO:0000256" key="2">
    <source>
        <dbReference type="ARBA" id="ARBA00022448"/>
    </source>
</evidence>
<evidence type="ECO:0000256" key="3">
    <source>
        <dbReference type="ARBA" id="ARBA00022449"/>
    </source>
</evidence>
<comment type="caution">
    <text evidence="10">The sequence shown here is derived from an EMBL/GenBank/DDBJ whole genome shotgun (WGS) entry which is preliminary data.</text>
</comment>
<keyword evidence="7 8" id="KW-0472">Membrane</keyword>
<evidence type="ECO:0000256" key="1">
    <source>
        <dbReference type="ARBA" id="ARBA00004651"/>
    </source>
</evidence>
<dbReference type="PANTHER" id="PTHR32507">
    <property type="entry name" value="NA(+)/H(+) ANTIPORTER 1"/>
    <property type="match status" value="1"/>
</dbReference>
<evidence type="ECO:0000256" key="6">
    <source>
        <dbReference type="ARBA" id="ARBA00023065"/>
    </source>
</evidence>
<keyword evidence="4 8" id="KW-0812">Transmembrane</keyword>
<feature type="transmembrane region" description="Helical" evidence="8">
    <location>
        <begin position="52"/>
        <end position="82"/>
    </location>
</feature>
<keyword evidence="6" id="KW-0406">Ion transport</keyword>
<feature type="transmembrane region" description="Helical" evidence="8">
    <location>
        <begin position="25"/>
        <end position="46"/>
    </location>
</feature>
<sequence length="90" mass="9939">MLIARPVSVAARLLPFRTPRRQQAFIPWAGLRGAVPIVLATFAAAVDDSRHLLSIVFLLVVFTLVQGPPLPAAARLHGVAVFEPRQHRRR</sequence>
<feature type="domain" description="Cation/H+ exchanger transmembrane" evidence="9">
    <location>
        <begin position="1"/>
        <end position="69"/>
    </location>
</feature>
<keyword evidence="3" id="KW-0050">Antiport</keyword>
<keyword evidence="5 8" id="KW-1133">Transmembrane helix</keyword>
<comment type="subcellular location">
    <subcellularLocation>
        <location evidence="1">Cell membrane</location>
        <topology evidence="1">Multi-pass membrane protein</topology>
    </subcellularLocation>
</comment>
<organism evidence="10 11">
    <name type="scientific">Streptomyces wedmorensis</name>
    <dbReference type="NCBI Taxonomy" id="43759"/>
    <lineage>
        <taxon>Bacteria</taxon>
        <taxon>Bacillati</taxon>
        <taxon>Actinomycetota</taxon>
        <taxon>Actinomycetes</taxon>
        <taxon>Kitasatosporales</taxon>
        <taxon>Streptomycetaceae</taxon>
        <taxon>Streptomyces</taxon>
    </lineage>
</organism>
<accession>A0ABW6J728</accession>
<keyword evidence="11" id="KW-1185">Reference proteome</keyword>
<protein>
    <submittedName>
        <fullName evidence="10">Cation:proton antiporter</fullName>
    </submittedName>
</protein>
<proteinExistence type="predicted"/>
<evidence type="ECO:0000313" key="11">
    <source>
        <dbReference type="Proteomes" id="UP001600424"/>
    </source>
</evidence>
<dbReference type="RefSeq" id="WP_386255712.1">
    <property type="nucleotide sequence ID" value="NZ_JBHTRV010000063.1"/>
</dbReference>